<accession>A0A437RED0</accession>
<dbReference type="OrthoDB" id="283783at2"/>
<name>A0A437RED0_9BURK</name>
<evidence type="ECO:0000313" key="2">
    <source>
        <dbReference type="Proteomes" id="UP000285575"/>
    </source>
</evidence>
<comment type="caution">
    <text evidence="1">The sequence shown here is derived from an EMBL/GenBank/DDBJ whole genome shotgun (WGS) entry which is preliminary data.</text>
</comment>
<dbReference type="Proteomes" id="UP000285575">
    <property type="component" value="Unassembled WGS sequence"/>
</dbReference>
<dbReference type="AlphaFoldDB" id="A0A437RED0"/>
<dbReference type="InterPro" id="IPR025455">
    <property type="entry name" value="DUF4276"/>
</dbReference>
<keyword evidence="2" id="KW-1185">Reference proteome</keyword>
<sequence length="197" mass="22154">MRELVLLLEERSAKAMLDALLPRILDPRIHARTIAFEGKQDLERQLPRKLRGYVNPAARFLVLRDQDSAPDCLALKRDLVDLCRLADKEAVSLVRVACRELEAMYLADLQAVEAALGLKGLARHQNTAKFRQPERLESPSRELTQLTRGAYQKVGSSRHLGLHLDLANERSASFKHLVRGIQRLQAELLALPDAPAL</sequence>
<reference evidence="1 2" key="1">
    <citation type="submission" date="2019-01" db="EMBL/GenBank/DDBJ databases">
        <authorList>
            <person name="Chen W.-M."/>
        </authorList>
    </citation>
    <scope>NUCLEOTIDE SEQUENCE [LARGE SCALE GENOMIC DNA]</scope>
    <source>
        <strain evidence="1 2">KYPY4</strain>
    </source>
</reference>
<protein>
    <submittedName>
        <fullName evidence="1">DUF4276 family protein</fullName>
    </submittedName>
</protein>
<proteinExistence type="predicted"/>
<gene>
    <name evidence="1" type="ORF">EOE66_13315</name>
</gene>
<dbReference type="Pfam" id="PF14103">
    <property type="entry name" value="DUF4276"/>
    <property type="match status" value="1"/>
</dbReference>
<evidence type="ECO:0000313" key="1">
    <source>
        <dbReference type="EMBL" id="RVU45130.1"/>
    </source>
</evidence>
<organism evidence="1 2">
    <name type="scientific">Rubrivivax rivuli</name>
    <dbReference type="NCBI Taxonomy" id="1862385"/>
    <lineage>
        <taxon>Bacteria</taxon>
        <taxon>Pseudomonadati</taxon>
        <taxon>Pseudomonadota</taxon>
        <taxon>Betaproteobacteria</taxon>
        <taxon>Burkholderiales</taxon>
        <taxon>Sphaerotilaceae</taxon>
        <taxon>Rubrivivax</taxon>
    </lineage>
</organism>
<dbReference type="EMBL" id="SACR01000004">
    <property type="protein sequence ID" value="RVU45130.1"/>
    <property type="molecule type" value="Genomic_DNA"/>
</dbReference>